<evidence type="ECO:0000256" key="2">
    <source>
        <dbReference type="ARBA" id="ARBA00023157"/>
    </source>
</evidence>
<dbReference type="InterPro" id="IPR003599">
    <property type="entry name" value="Ig_sub"/>
</dbReference>
<accession>A0AAE0VAA5</accession>
<evidence type="ECO:0000256" key="6">
    <source>
        <dbReference type="SAM" id="Phobius"/>
    </source>
</evidence>
<evidence type="ECO:0000256" key="1">
    <source>
        <dbReference type="ARBA" id="ARBA00022729"/>
    </source>
</evidence>
<feature type="transmembrane region" description="Helical" evidence="6">
    <location>
        <begin position="386"/>
        <end position="408"/>
    </location>
</feature>
<keyword evidence="4" id="KW-0393">Immunoglobulin domain</keyword>
<evidence type="ECO:0000259" key="7">
    <source>
        <dbReference type="PROSITE" id="PS50835"/>
    </source>
</evidence>
<dbReference type="InterPro" id="IPR013098">
    <property type="entry name" value="Ig_I-set"/>
</dbReference>
<dbReference type="InterPro" id="IPR007110">
    <property type="entry name" value="Ig-like_dom"/>
</dbReference>
<feature type="region of interest" description="Disordered" evidence="5">
    <location>
        <begin position="415"/>
        <end position="434"/>
    </location>
</feature>
<feature type="transmembrane region" description="Helical" evidence="6">
    <location>
        <begin position="57"/>
        <end position="80"/>
    </location>
</feature>
<keyword evidence="6" id="KW-0472">Membrane</keyword>
<comment type="caution">
    <text evidence="8">The sequence shown here is derived from an EMBL/GenBank/DDBJ whole genome shotgun (WGS) entry which is preliminary data.</text>
</comment>
<keyword evidence="6" id="KW-0812">Transmembrane</keyword>
<gene>
    <name evidence="8" type="ORF">QTP70_019753</name>
</gene>
<dbReference type="Gene3D" id="2.60.40.10">
    <property type="entry name" value="Immunoglobulins"/>
    <property type="match status" value="7"/>
</dbReference>
<evidence type="ECO:0000256" key="5">
    <source>
        <dbReference type="SAM" id="MobiDB-lite"/>
    </source>
</evidence>
<name>A0AAE0VAA5_9TELE</name>
<evidence type="ECO:0000313" key="8">
    <source>
        <dbReference type="EMBL" id="KAK3551611.1"/>
    </source>
</evidence>
<dbReference type="AlphaFoldDB" id="A0AAE0VAA5"/>
<keyword evidence="1" id="KW-0732">Signal</keyword>
<dbReference type="EMBL" id="JAUCMX010000003">
    <property type="protein sequence ID" value="KAK3551611.1"/>
    <property type="molecule type" value="Genomic_DNA"/>
</dbReference>
<evidence type="ECO:0000256" key="4">
    <source>
        <dbReference type="ARBA" id="ARBA00023319"/>
    </source>
</evidence>
<dbReference type="Proteomes" id="UP001274896">
    <property type="component" value="Unassembled WGS sequence"/>
</dbReference>
<dbReference type="SMART" id="SM00409">
    <property type="entry name" value="IG"/>
    <property type="match status" value="7"/>
</dbReference>
<dbReference type="Pfam" id="PF13927">
    <property type="entry name" value="Ig_3"/>
    <property type="match status" value="3"/>
</dbReference>
<dbReference type="InterPro" id="IPR052598">
    <property type="entry name" value="IgSF_CEA-related"/>
</dbReference>
<sequence length="1161" mass="124649">MGQELKLSNIQISQSGNYTCIAHNKQSLRYSVSQLISVTVLDKGNAGGDGDSLSAGAIAGIVIGVLLGVAGIAGLTFYFVKVKETPKTNSRGNNQSGATHNAGGHDSYYENMVRFQNQNPGVNEGGSDTQMHHAPHPVKPPYEGRASLDTTTLALELRSLTESDTGQYFLIIETALESFTGQTSLQVLVPVSSVTVVPSQTELVEFNSSVSFVCSTSGSSLSFIWLNGSSEITAGERVQLTDNNSSLTITSVIRGDTGPYECEASNSISRKKSLPLSLIIYYGPENVAAAAYPVGPSYSFGSNLKLTCSAESRPAAEFQWAVNGTELGEMGQELKLSNIQISQSGNYTCIAHNKQSLRYSVSQLISVTVLDPVDTGGHGDSLSAGAIAGIVIGVLLGVAAIAGLIFYFTKGKQTSRTTSRENKQNGATPNNGQHELHYADVRHLRNNQGKPGMSATGTAPTPSYVARPNTTQRKKEELKMQLEVYINLLLTITGLVQVVTAGTPQRVTISGPAEVVAGVSTIYECSAFCTTTCYYTWNVKEQSFAGSKLTLNENGVDNFISITCTVTDKDHNHFVSEVISVTVINPISVKPSTNQSVFNQQPKVGRSFHLTCNGASLPVTITWLKDDAPLTLDSSMSLSPDNVTLSFNLLKESDSGQYQCKVLNGSASVISKAYWIYLGYVIINLTGPNYAEVGMQSEYTCDARCGMDCTVQWALHAGFPRGRFIAEGPRILWTPSDIGQTQVFTCITLNPGAGNIGQVSKTVTIVEARPRPKPSNAVSAKPSVAVAVGGNVTLTLNPLMNITIGNWLFNGNVLLIWYPNQFIANENYKGRISFNLSTNQITLYSVQLSDSGLYKLQGMAPNVNVELTQSVQVPVMNVSLTVSKTNLVEFNGSVVFTCTASGTPLTITCQYSWFFQGSKVAEGSVYQGYSVSLNSSGEYTCLAHNNITGGNSSAIWNLTVIVGISSVVVTPSTLTPLASKDMQLFCNVTGSFDSIQWIKDNQPLNTAATKSMYINGTTVDFHPLQIPDNGSYKCVATDAFRPHVSLPYSLIVNYGPVEVTITVDIMAANILICNAKSQPPSVYHWLFNNTVIKEDAILILPLMPPLGYNYTCVAINPLTNDTLSASYVISERNAAAPLQTSMLLTALCALVLPLLMSMKPF</sequence>
<feature type="domain" description="Ig-like" evidence="7">
    <location>
        <begin position="284"/>
        <end position="366"/>
    </location>
</feature>
<feature type="domain" description="Ig-like" evidence="7">
    <location>
        <begin position="965"/>
        <end position="1045"/>
    </location>
</feature>
<dbReference type="SMART" id="SM00408">
    <property type="entry name" value="IGc2"/>
    <property type="match status" value="5"/>
</dbReference>
<protein>
    <recommendedName>
        <fullName evidence="7">Ig-like domain-containing protein</fullName>
    </recommendedName>
</protein>
<proteinExistence type="predicted"/>
<feature type="domain" description="Ig-like" evidence="7">
    <location>
        <begin position="874"/>
        <end position="959"/>
    </location>
</feature>
<organism evidence="8 9">
    <name type="scientific">Hemibagrus guttatus</name>
    <dbReference type="NCBI Taxonomy" id="175788"/>
    <lineage>
        <taxon>Eukaryota</taxon>
        <taxon>Metazoa</taxon>
        <taxon>Chordata</taxon>
        <taxon>Craniata</taxon>
        <taxon>Vertebrata</taxon>
        <taxon>Euteleostomi</taxon>
        <taxon>Actinopterygii</taxon>
        <taxon>Neopterygii</taxon>
        <taxon>Teleostei</taxon>
        <taxon>Ostariophysi</taxon>
        <taxon>Siluriformes</taxon>
        <taxon>Bagridae</taxon>
        <taxon>Hemibagrus</taxon>
    </lineage>
</organism>
<keyword evidence="6" id="KW-1133">Transmembrane helix</keyword>
<dbReference type="PANTHER" id="PTHR44337:SF20">
    <property type="entry name" value="CARCINOEMBRYONIC ANTIGEN-RELATED CELL ADHESION MOLECULE 5-RELATED"/>
    <property type="match status" value="1"/>
</dbReference>
<dbReference type="PANTHER" id="PTHR44337">
    <property type="entry name" value="CARCINOEMBRYONIC ANTIGEN-RELATED CELL ADHESION MOLECULE 8"/>
    <property type="match status" value="1"/>
</dbReference>
<dbReference type="PROSITE" id="PS50835">
    <property type="entry name" value="IG_LIKE"/>
    <property type="match status" value="5"/>
</dbReference>
<dbReference type="Pfam" id="PF07679">
    <property type="entry name" value="I-set"/>
    <property type="match status" value="1"/>
</dbReference>
<dbReference type="InterPro" id="IPR013783">
    <property type="entry name" value="Ig-like_fold"/>
</dbReference>
<feature type="domain" description="Ig-like" evidence="7">
    <location>
        <begin position="591"/>
        <end position="671"/>
    </location>
</feature>
<evidence type="ECO:0000256" key="3">
    <source>
        <dbReference type="ARBA" id="ARBA00023180"/>
    </source>
</evidence>
<keyword evidence="3" id="KW-0325">Glycoprotein</keyword>
<evidence type="ECO:0000313" key="9">
    <source>
        <dbReference type="Proteomes" id="UP001274896"/>
    </source>
</evidence>
<reference evidence="8" key="1">
    <citation type="submission" date="2023-06" db="EMBL/GenBank/DDBJ databases">
        <title>Male Hemibagrus guttatus genome.</title>
        <authorList>
            <person name="Bian C."/>
        </authorList>
    </citation>
    <scope>NUCLEOTIDE SEQUENCE</scope>
    <source>
        <strain evidence="8">Male_cb2023</strain>
        <tissue evidence="8">Muscle</tissue>
    </source>
</reference>
<feature type="domain" description="Ig-like" evidence="7">
    <location>
        <begin position="190"/>
        <end position="275"/>
    </location>
</feature>
<dbReference type="InterPro" id="IPR036179">
    <property type="entry name" value="Ig-like_dom_sf"/>
</dbReference>
<dbReference type="CDD" id="cd00096">
    <property type="entry name" value="Ig"/>
    <property type="match status" value="1"/>
</dbReference>
<dbReference type="SUPFAM" id="SSF48726">
    <property type="entry name" value="Immunoglobulin"/>
    <property type="match status" value="8"/>
</dbReference>
<keyword evidence="9" id="KW-1185">Reference proteome</keyword>
<feature type="region of interest" description="Disordered" evidence="5">
    <location>
        <begin position="447"/>
        <end position="472"/>
    </location>
</feature>
<dbReference type="InterPro" id="IPR003598">
    <property type="entry name" value="Ig_sub2"/>
</dbReference>
<feature type="compositionally biased region" description="Polar residues" evidence="5">
    <location>
        <begin position="424"/>
        <end position="433"/>
    </location>
</feature>
<keyword evidence="2" id="KW-1015">Disulfide bond</keyword>